<evidence type="ECO:0000313" key="4">
    <source>
        <dbReference type="Proteomes" id="UP000290876"/>
    </source>
</evidence>
<dbReference type="Proteomes" id="UP000290876">
    <property type="component" value="Chromosome"/>
</dbReference>
<dbReference type="AlphaFoldDB" id="A0A449B9Q5"/>
<accession>A0A449B9Q5</accession>
<name>A0A449B9Q5_9BACT</name>
<evidence type="ECO:0000313" key="3">
    <source>
        <dbReference type="EMBL" id="VEU77897.1"/>
    </source>
</evidence>
<keyword evidence="2" id="KW-0732">Signal</keyword>
<keyword evidence="4" id="KW-1185">Reference proteome</keyword>
<feature type="compositionally biased region" description="Low complexity" evidence="1">
    <location>
        <begin position="34"/>
        <end position="46"/>
    </location>
</feature>
<evidence type="ECO:0000256" key="1">
    <source>
        <dbReference type="SAM" id="MobiDB-lite"/>
    </source>
</evidence>
<dbReference type="PROSITE" id="PS51257">
    <property type="entry name" value="PROKAR_LIPOPROTEIN"/>
    <property type="match status" value="1"/>
</dbReference>
<feature type="region of interest" description="Disordered" evidence="1">
    <location>
        <begin position="34"/>
        <end position="57"/>
    </location>
</feature>
<reference evidence="3 4" key="1">
    <citation type="submission" date="2019-01" db="EMBL/GenBank/DDBJ databases">
        <authorList>
            <consortium name="Pathogen Informatics"/>
        </authorList>
    </citation>
    <scope>NUCLEOTIDE SEQUENCE [LARGE SCALE GENOMIC DNA]</scope>
    <source>
        <strain evidence="3 4">NCTC10184</strain>
    </source>
</reference>
<organism evidence="3 4">
    <name type="scientific">Mycoplasmopsis columbinasalis</name>
    <dbReference type="NCBI Taxonomy" id="114880"/>
    <lineage>
        <taxon>Bacteria</taxon>
        <taxon>Bacillati</taxon>
        <taxon>Mycoplasmatota</taxon>
        <taxon>Mycoplasmoidales</taxon>
        <taxon>Metamycoplasmataceae</taxon>
        <taxon>Mycoplasmopsis</taxon>
    </lineage>
</organism>
<dbReference type="EMBL" id="LR215043">
    <property type="protein sequence ID" value="VEU77897.1"/>
    <property type="molecule type" value="Genomic_DNA"/>
</dbReference>
<feature type="chain" id="PRO_5018971218" description="Lipoprotein" evidence="2">
    <location>
        <begin position="25"/>
        <end position="514"/>
    </location>
</feature>
<feature type="signal peptide" evidence="2">
    <location>
        <begin position="1"/>
        <end position="24"/>
    </location>
</feature>
<proteinExistence type="predicted"/>
<sequence>MKKKLKWTLFSAPLTLISALPLLAVSCGKSNENTNTLNNNETNATENETENNHTGTLDTNNVEINNDKNVISSADAQYEKQNTTKVEVQTKENNVQNITINKTFELYKPYTFYWMIPYWSFFSDDSSFDETFRNSRFDYIEFGSKLIQETYGDNELDPKFTSKELLDIVYENEKNKLKRKDLDIPAFEVWKKDNIKNELVNNWKSNFLKIFNPKWFFFEIKDLHSEDNKVTEEDYDSLKKETNSFKQITEKFSTELFNILSPEDLKLYIKENNIIWKGNRYNFLSEIIERYLFLWKEINETTKLYSYYNFPYKIYNSTTTTYEMMNWFELKKIETLRDKKTIKFEFILNKEYEKEKEISHSILNMLPVTKFYWYLDTKTKAWMFSENDFNELGNTEEYLEKNDEYWWKVYADYLDVGYSGSFKPEEIKKYTKKELISKFYIENKAKKIKVLKVEKKYAFLEKFLSEKFNVMLNEWESRPIIHNVNYNEETNTFEIFYNIKNVELNLVLNIKDAL</sequence>
<evidence type="ECO:0000256" key="2">
    <source>
        <dbReference type="SAM" id="SignalP"/>
    </source>
</evidence>
<gene>
    <name evidence="3" type="ORF">NCTC10184_00110</name>
</gene>
<dbReference type="KEGG" id="mcob:NCTC10184_00110"/>
<protein>
    <recommendedName>
        <fullName evidence="5">Lipoprotein</fullName>
    </recommendedName>
</protein>
<evidence type="ECO:0008006" key="5">
    <source>
        <dbReference type="Google" id="ProtNLM"/>
    </source>
</evidence>